<organism evidence="2 3">
    <name type="scientific">Vigna mungo</name>
    <name type="common">Black gram</name>
    <name type="synonym">Phaseolus mungo</name>
    <dbReference type="NCBI Taxonomy" id="3915"/>
    <lineage>
        <taxon>Eukaryota</taxon>
        <taxon>Viridiplantae</taxon>
        <taxon>Streptophyta</taxon>
        <taxon>Embryophyta</taxon>
        <taxon>Tracheophyta</taxon>
        <taxon>Spermatophyta</taxon>
        <taxon>Magnoliopsida</taxon>
        <taxon>eudicotyledons</taxon>
        <taxon>Gunneridae</taxon>
        <taxon>Pentapetalae</taxon>
        <taxon>rosids</taxon>
        <taxon>fabids</taxon>
        <taxon>Fabales</taxon>
        <taxon>Fabaceae</taxon>
        <taxon>Papilionoideae</taxon>
        <taxon>50 kb inversion clade</taxon>
        <taxon>NPAAA clade</taxon>
        <taxon>indigoferoid/millettioid clade</taxon>
        <taxon>Phaseoleae</taxon>
        <taxon>Vigna</taxon>
    </lineage>
</organism>
<protein>
    <submittedName>
        <fullName evidence="2">Uncharacterized protein</fullName>
    </submittedName>
</protein>
<sequence length="112" mass="12685">MRSCVVDASKPDQLSRRTSHSIQGITGDTNHHLDHCWLRRLAPPLLISARDREESLLLYDESPPPQTNPAATDASTVRPYSHRCRYNSQPPSPAHVTPFSPFFYCGRRCQRG</sequence>
<keyword evidence="3" id="KW-1185">Reference proteome</keyword>
<gene>
    <name evidence="2" type="ORF">V8G54_010997</name>
</gene>
<dbReference type="EMBL" id="CP144697">
    <property type="protein sequence ID" value="WVZ13431.1"/>
    <property type="molecule type" value="Genomic_DNA"/>
</dbReference>
<accession>A0AAQ3NR39</accession>
<reference evidence="2 3" key="1">
    <citation type="journal article" date="2023" name="Life. Sci Alliance">
        <title>Evolutionary insights into 3D genome organization and epigenetic landscape of Vigna mungo.</title>
        <authorList>
            <person name="Junaid A."/>
            <person name="Singh B."/>
            <person name="Bhatia S."/>
        </authorList>
    </citation>
    <scope>NUCLEOTIDE SEQUENCE [LARGE SCALE GENOMIC DNA]</scope>
    <source>
        <strain evidence="2">Urdbean</strain>
    </source>
</reference>
<proteinExistence type="predicted"/>
<dbReference type="Proteomes" id="UP001374535">
    <property type="component" value="Chromosome 4"/>
</dbReference>
<evidence type="ECO:0000256" key="1">
    <source>
        <dbReference type="SAM" id="MobiDB-lite"/>
    </source>
</evidence>
<dbReference type="AlphaFoldDB" id="A0AAQ3NR39"/>
<name>A0AAQ3NR39_VIGMU</name>
<evidence type="ECO:0000313" key="3">
    <source>
        <dbReference type="Proteomes" id="UP001374535"/>
    </source>
</evidence>
<evidence type="ECO:0000313" key="2">
    <source>
        <dbReference type="EMBL" id="WVZ13431.1"/>
    </source>
</evidence>
<feature type="region of interest" description="Disordered" evidence="1">
    <location>
        <begin position="1"/>
        <end position="30"/>
    </location>
</feature>